<organism evidence="2 3">
    <name type="scientific">Mucilaginibacter terrenus</name>
    <dbReference type="NCBI Taxonomy" id="2482727"/>
    <lineage>
        <taxon>Bacteria</taxon>
        <taxon>Pseudomonadati</taxon>
        <taxon>Bacteroidota</taxon>
        <taxon>Sphingobacteriia</taxon>
        <taxon>Sphingobacteriales</taxon>
        <taxon>Sphingobacteriaceae</taxon>
        <taxon>Mucilaginibacter</taxon>
    </lineage>
</organism>
<sequence length="160" mass="17480">MSRVYSVPSNHMAKAAGISSAFVIISVAFLQMEFHIPAAVMVCILIGYLYSSSDVAFFVGIEIDENAGTVTFINKTALGKQVVEVVPFDSLNFTYRRVTDYTAICMQHISEEDVLIINSEDKTLACLTPGEDGWTNELVASIASEMMNCHVKRIAGVSTE</sequence>
<reference evidence="2 3" key="1">
    <citation type="submission" date="2018-08" db="EMBL/GenBank/DDBJ databases">
        <title>Mucilaginibacter terrae sp. nov., isolated from manganese diggings.</title>
        <authorList>
            <person name="Huang Y."/>
            <person name="Zhou Z."/>
        </authorList>
    </citation>
    <scope>NUCLEOTIDE SEQUENCE [LARGE SCALE GENOMIC DNA]</scope>
    <source>
        <strain evidence="2 3">ZH6</strain>
    </source>
</reference>
<feature type="transmembrane region" description="Helical" evidence="1">
    <location>
        <begin position="12"/>
        <end position="30"/>
    </location>
</feature>
<evidence type="ECO:0000313" key="2">
    <source>
        <dbReference type="EMBL" id="RFZ83448.1"/>
    </source>
</evidence>
<evidence type="ECO:0000313" key="3">
    <source>
        <dbReference type="Proteomes" id="UP000260823"/>
    </source>
</evidence>
<keyword evidence="1" id="KW-0472">Membrane</keyword>
<gene>
    <name evidence="2" type="ORF">DYU05_15060</name>
</gene>
<dbReference type="OrthoDB" id="9854341at2"/>
<accession>A0A3E2NR27</accession>
<dbReference type="Proteomes" id="UP000260823">
    <property type="component" value="Unassembled WGS sequence"/>
</dbReference>
<feature type="transmembrane region" description="Helical" evidence="1">
    <location>
        <begin position="36"/>
        <end position="59"/>
    </location>
</feature>
<protein>
    <submittedName>
        <fullName evidence="2">Uncharacterized protein</fullName>
    </submittedName>
</protein>
<keyword evidence="1" id="KW-0812">Transmembrane</keyword>
<dbReference type="AlphaFoldDB" id="A0A3E2NR27"/>
<name>A0A3E2NR27_9SPHI</name>
<evidence type="ECO:0000256" key="1">
    <source>
        <dbReference type="SAM" id="Phobius"/>
    </source>
</evidence>
<dbReference type="EMBL" id="QWDE01000002">
    <property type="protein sequence ID" value="RFZ83448.1"/>
    <property type="molecule type" value="Genomic_DNA"/>
</dbReference>
<comment type="caution">
    <text evidence="2">The sequence shown here is derived from an EMBL/GenBank/DDBJ whole genome shotgun (WGS) entry which is preliminary data.</text>
</comment>
<proteinExistence type="predicted"/>
<keyword evidence="3" id="KW-1185">Reference proteome</keyword>
<keyword evidence="1" id="KW-1133">Transmembrane helix</keyword>
<dbReference type="RefSeq" id="WP_117383917.1">
    <property type="nucleotide sequence ID" value="NZ_QWDE01000002.1"/>
</dbReference>